<dbReference type="AlphaFoldDB" id="A0A9Q0MPK4"/>
<protein>
    <recommendedName>
        <fullName evidence="4">Prisilkin-39</fullName>
    </recommendedName>
</protein>
<name>A0A9Q0MPK4_9DIPT</name>
<comment type="caution">
    <text evidence="2">The sequence shown here is derived from an EMBL/GenBank/DDBJ whole genome shotgun (WGS) entry which is preliminary data.</text>
</comment>
<feature type="signal peptide" evidence="1">
    <location>
        <begin position="1"/>
        <end position="20"/>
    </location>
</feature>
<feature type="chain" id="PRO_5040224409" description="Prisilkin-39" evidence="1">
    <location>
        <begin position="21"/>
        <end position="201"/>
    </location>
</feature>
<keyword evidence="1" id="KW-0732">Signal</keyword>
<proteinExistence type="predicted"/>
<dbReference type="OrthoDB" id="10624480at2759"/>
<evidence type="ECO:0000256" key="1">
    <source>
        <dbReference type="SAM" id="SignalP"/>
    </source>
</evidence>
<reference evidence="2" key="1">
    <citation type="submission" date="2022-07" db="EMBL/GenBank/DDBJ databases">
        <authorList>
            <person name="Trinca V."/>
            <person name="Uliana J.V.C."/>
            <person name="Torres T.T."/>
            <person name="Ward R.J."/>
            <person name="Monesi N."/>
        </authorList>
    </citation>
    <scope>NUCLEOTIDE SEQUENCE</scope>
    <source>
        <strain evidence="2">HSMRA1968</strain>
        <tissue evidence="2">Whole embryos</tissue>
    </source>
</reference>
<dbReference type="Proteomes" id="UP001151699">
    <property type="component" value="Chromosome C"/>
</dbReference>
<gene>
    <name evidence="2" type="ORF">Bhyg_13179</name>
</gene>
<evidence type="ECO:0000313" key="3">
    <source>
        <dbReference type="Proteomes" id="UP001151699"/>
    </source>
</evidence>
<accession>A0A9Q0MPK4</accession>
<keyword evidence="3" id="KW-1185">Reference proteome</keyword>
<evidence type="ECO:0000313" key="2">
    <source>
        <dbReference type="EMBL" id="KAJ6634604.1"/>
    </source>
</evidence>
<dbReference type="EMBL" id="WJQU01000004">
    <property type="protein sequence ID" value="KAJ6634604.1"/>
    <property type="molecule type" value="Genomic_DNA"/>
</dbReference>
<sequence>MKNLLIFQALFLLFVTMATAVEMEYDGNSIEKKQEKRGISGLAYSNGTPGFGYDSSIVGGYSGYSNGGVVTPISYSRVHHTTGDYGGYGGLTPHLGYLGYNNGYNSLYNGGYNGIYNRGYNGGYNGGYYGIYNRAGFGYSGLGSGYSNFGSGYNTFGNGYSGLGYSGATGYSSVYPYSRVAGLVGSSPYSTGYASNGGYVY</sequence>
<organism evidence="2 3">
    <name type="scientific">Pseudolycoriella hygida</name>
    <dbReference type="NCBI Taxonomy" id="35572"/>
    <lineage>
        <taxon>Eukaryota</taxon>
        <taxon>Metazoa</taxon>
        <taxon>Ecdysozoa</taxon>
        <taxon>Arthropoda</taxon>
        <taxon>Hexapoda</taxon>
        <taxon>Insecta</taxon>
        <taxon>Pterygota</taxon>
        <taxon>Neoptera</taxon>
        <taxon>Endopterygota</taxon>
        <taxon>Diptera</taxon>
        <taxon>Nematocera</taxon>
        <taxon>Sciaroidea</taxon>
        <taxon>Sciaridae</taxon>
        <taxon>Pseudolycoriella</taxon>
    </lineage>
</organism>
<evidence type="ECO:0008006" key="4">
    <source>
        <dbReference type="Google" id="ProtNLM"/>
    </source>
</evidence>